<keyword evidence="3" id="KW-1185">Reference proteome</keyword>
<dbReference type="InterPro" id="IPR036389">
    <property type="entry name" value="RNase_III_sf"/>
</dbReference>
<dbReference type="EMBL" id="DS027684">
    <property type="protein sequence ID" value="EAW25756.1"/>
    <property type="molecule type" value="Genomic_DNA"/>
</dbReference>
<dbReference type="RefSeq" id="XP_001267653.1">
    <property type="nucleotide sequence ID" value="XM_001267652.1"/>
</dbReference>
<dbReference type="GO" id="GO:0006396">
    <property type="term" value="P:RNA processing"/>
    <property type="evidence" value="ECO:0007669"/>
    <property type="project" value="InterPro"/>
</dbReference>
<dbReference type="Gene3D" id="1.10.1520.10">
    <property type="entry name" value="Ribonuclease III domain"/>
    <property type="match status" value="2"/>
</dbReference>
<gene>
    <name evidence="2" type="ORF">NFIA_045760</name>
</gene>
<dbReference type="AlphaFoldDB" id="A1CVH9"/>
<dbReference type="OMA" id="PSIYNHD"/>
<dbReference type="GeneID" id="4594257"/>
<evidence type="ECO:0000313" key="2">
    <source>
        <dbReference type="EMBL" id="EAW25756.1"/>
    </source>
</evidence>
<organism evidence="2 3">
    <name type="scientific">Neosartorya fischeri (strain ATCC 1020 / DSM 3700 / CBS 544.65 / FGSC A1164 / JCM 1740 / NRRL 181 / WB 181)</name>
    <name type="common">Aspergillus fischerianus</name>
    <dbReference type="NCBI Taxonomy" id="331117"/>
    <lineage>
        <taxon>Eukaryota</taxon>
        <taxon>Fungi</taxon>
        <taxon>Dikarya</taxon>
        <taxon>Ascomycota</taxon>
        <taxon>Pezizomycotina</taxon>
        <taxon>Eurotiomycetes</taxon>
        <taxon>Eurotiomycetidae</taxon>
        <taxon>Eurotiales</taxon>
        <taxon>Aspergillaceae</taxon>
        <taxon>Aspergillus</taxon>
        <taxon>Aspergillus subgen. Fumigati</taxon>
    </lineage>
</organism>
<feature type="domain" description="RNase III" evidence="1">
    <location>
        <begin position="12"/>
        <end position="64"/>
    </location>
</feature>
<accession>A1CVH9</accession>
<dbReference type="Proteomes" id="UP000006702">
    <property type="component" value="Unassembled WGS sequence"/>
</dbReference>
<dbReference type="PROSITE" id="PS50142">
    <property type="entry name" value="RNASE_3_2"/>
    <property type="match status" value="1"/>
</dbReference>
<name>A1CVH9_NEOFI</name>
<dbReference type="HOGENOM" id="CLU_000907_3_2_1"/>
<dbReference type="STRING" id="331117.A1CVH9"/>
<sequence>MAAVSFLEEGQLQAVEELIGFRFTNRHWLLEALQAAGLINRDRNKKLAIIGDKVLGLIASNSYLAERGFLMGLDRYIVNNPAQGGLIPAKLMATTVEAILGAVARDSDSDLTVVENVADALGLSWYQ</sequence>
<evidence type="ECO:0000259" key="1">
    <source>
        <dbReference type="PROSITE" id="PS50142"/>
    </source>
</evidence>
<proteinExistence type="predicted"/>
<dbReference type="GO" id="GO:0004525">
    <property type="term" value="F:ribonuclease III activity"/>
    <property type="evidence" value="ECO:0007669"/>
    <property type="project" value="InterPro"/>
</dbReference>
<reference evidence="3" key="1">
    <citation type="journal article" date="2008" name="PLoS Genet.">
        <title>Genomic islands in the pathogenic filamentous fungus Aspergillus fumigatus.</title>
        <authorList>
            <person name="Fedorova N.D."/>
            <person name="Khaldi N."/>
            <person name="Joardar V.S."/>
            <person name="Maiti R."/>
            <person name="Amedeo P."/>
            <person name="Anderson M.J."/>
            <person name="Crabtree J."/>
            <person name="Silva J.C."/>
            <person name="Badger J.H."/>
            <person name="Albarraq A."/>
            <person name="Angiuoli S."/>
            <person name="Bussey H."/>
            <person name="Bowyer P."/>
            <person name="Cotty P.J."/>
            <person name="Dyer P.S."/>
            <person name="Egan A."/>
            <person name="Galens K."/>
            <person name="Fraser-Liggett C.M."/>
            <person name="Haas B.J."/>
            <person name="Inman J.M."/>
            <person name="Kent R."/>
            <person name="Lemieux S."/>
            <person name="Malavazi I."/>
            <person name="Orvis J."/>
            <person name="Roemer T."/>
            <person name="Ronning C.M."/>
            <person name="Sundaram J.P."/>
            <person name="Sutton G."/>
            <person name="Turner G."/>
            <person name="Venter J.C."/>
            <person name="White O.R."/>
            <person name="Whitty B.R."/>
            <person name="Youngman P."/>
            <person name="Wolfe K.H."/>
            <person name="Goldman G.H."/>
            <person name="Wortman J.R."/>
            <person name="Jiang B."/>
            <person name="Denning D.W."/>
            <person name="Nierman W.C."/>
        </authorList>
    </citation>
    <scope>NUCLEOTIDE SEQUENCE [LARGE SCALE GENOMIC DNA]</scope>
    <source>
        <strain evidence="3">ATCC 1020 / DSM 3700 / CBS 544.65 / FGSC A1164 / JCM 1740 / NRRL 181 / WB 181</strain>
    </source>
</reference>
<dbReference type="KEGG" id="nfi:NFIA_045760"/>
<dbReference type="InterPro" id="IPR000999">
    <property type="entry name" value="RNase_III_dom"/>
</dbReference>
<dbReference type="VEuPathDB" id="FungiDB:NFIA_045760"/>
<dbReference type="SUPFAM" id="SSF69065">
    <property type="entry name" value="RNase III domain-like"/>
    <property type="match status" value="1"/>
</dbReference>
<protein>
    <submittedName>
        <fullName evidence="2">RNase3 domain protein</fullName>
    </submittedName>
</protein>
<evidence type="ECO:0000313" key="3">
    <source>
        <dbReference type="Proteomes" id="UP000006702"/>
    </source>
</evidence>
<dbReference type="OrthoDB" id="67027at2759"/>